<organism evidence="7 8">
    <name type="scientific">Sinobaca qinghaiensis</name>
    <dbReference type="NCBI Taxonomy" id="342944"/>
    <lineage>
        <taxon>Bacteria</taxon>
        <taxon>Bacillati</taxon>
        <taxon>Bacillota</taxon>
        <taxon>Bacilli</taxon>
        <taxon>Bacillales</taxon>
        <taxon>Sporolactobacillaceae</taxon>
        <taxon>Sinobaca</taxon>
    </lineage>
</organism>
<dbReference type="PANTHER" id="PTHR10846">
    <property type="entry name" value="SODIUM/POTASSIUM/CALCIUM EXCHANGER"/>
    <property type="match status" value="1"/>
</dbReference>
<feature type="domain" description="Sodium/calcium exchanger membrane region" evidence="6">
    <location>
        <begin position="182"/>
        <end position="326"/>
    </location>
</feature>
<feature type="transmembrane region" description="Helical" evidence="5">
    <location>
        <begin position="181"/>
        <end position="200"/>
    </location>
</feature>
<dbReference type="RefSeq" id="WP_120192459.1">
    <property type="nucleotide sequence ID" value="NZ_RAPK01000007.1"/>
</dbReference>
<evidence type="ECO:0000313" key="8">
    <source>
        <dbReference type="Proteomes" id="UP000285120"/>
    </source>
</evidence>
<dbReference type="OrthoDB" id="9794225at2"/>
<feature type="transmembrane region" description="Helical" evidence="5">
    <location>
        <begin position="243"/>
        <end position="267"/>
    </location>
</feature>
<protein>
    <submittedName>
        <fullName evidence="7">Cation:H+ antiporter</fullName>
    </submittedName>
</protein>
<evidence type="ECO:0000256" key="4">
    <source>
        <dbReference type="ARBA" id="ARBA00023136"/>
    </source>
</evidence>
<dbReference type="Proteomes" id="UP000285120">
    <property type="component" value="Unassembled WGS sequence"/>
</dbReference>
<accession>A0A419V6I1</accession>
<comment type="subcellular location">
    <subcellularLocation>
        <location evidence="1">Membrane</location>
        <topology evidence="1">Multi-pass membrane protein</topology>
    </subcellularLocation>
</comment>
<dbReference type="InterPro" id="IPR004481">
    <property type="entry name" value="K/Na/Ca-exchanger"/>
</dbReference>
<sequence>MIYILFLIAALVTIFAAVQLSTYADVISEKSKWGGMMVGTILLAGATSLPEVTASVTAVLIDSPDIAVGNVLGSNLFNILIIGFFDLVYRKDKIFASMARSNIYTALLGVFLTGMVFFALIIRTDISILGIGIDSIIILLTYVIGMIAINKFTGSNEVAAPALEAKSPVKKKSIPLKKAQTGFLIAAVITLIAGSALTFSGDGIATRTGIGASFVGSFLIAASTSLPEGVSVFIALKLRNYNLALGSILGSNLFNMILLTVSDIFYFKGPVIAASSQTNLITSTAIALLSCILVYSIMRARKKVIRYYTLPSIAIVVIYFVSSYLIFIAN</sequence>
<keyword evidence="8" id="KW-1185">Reference proteome</keyword>
<dbReference type="Pfam" id="PF01699">
    <property type="entry name" value="Na_Ca_ex"/>
    <property type="match status" value="2"/>
</dbReference>
<feature type="transmembrane region" description="Helical" evidence="5">
    <location>
        <begin position="279"/>
        <end position="298"/>
    </location>
</feature>
<reference evidence="7 8" key="1">
    <citation type="submission" date="2018-09" db="EMBL/GenBank/DDBJ databases">
        <title>Genomic Encyclopedia of Archaeal and Bacterial Type Strains, Phase II (KMG-II): from individual species to whole genera.</title>
        <authorList>
            <person name="Goeker M."/>
        </authorList>
    </citation>
    <scope>NUCLEOTIDE SEQUENCE [LARGE SCALE GENOMIC DNA]</scope>
    <source>
        <strain evidence="7 8">DSM 17008</strain>
    </source>
</reference>
<feature type="transmembrane region" description="Helical" evidence="5">
    <location>
        <begin position="66"/>
        <end position="89"/>
    </location>
</feature>
<evidence type="ECO:0000256" key="1">
    <source>
        <dbReference type="ARBA" id="ARBA00004141"/>
    </source>
</evidence>
<proteinExistence type="predicted"/>
<feature type="transmembrane region" description="Helical" evidence="5">
    <location>
        <begin position="101"/>
        <end position="122"/>
    </location>
</feature>
<evidence type="ECO:0000256" key="5">
    <source>
        <dbReference type="SAM" id="Phobius"/>
    </source>
</evidence>
<dbReference type="InterPro" id="IPR044880">
    <property type="entry name" value="NCX_ion-bd_dom_sf"/>
</dbReference>
<dbReference type="Gene3D" id="1.20.1420.30">
    <property type="entry name" value="NCX, central ion-binding region"/>
    <property type="match status" value="1"/>
</dbReference>
<dbReference type="AlphaFoldDB" id="A0A419V6I1"/>
<dbReference type="PANTHER" id="PTHR10846:SF8">
    <property type="entry name" value="INNER MEMBRANE PROTEIN YRBG"/>
    <property type="match status" value="1"/>
</dbReference>
<feature type="domain" description="Sodium/calcium exchanger membrane region" evidence="6">
    <location>
        <begin position="3"/>
        <end position="144"/>
    </location>
</feature>
<dbReference type="GO" id="GO:0005262">
    <property type="term" value="F:calcium channel activity"/>
    <property type="evidence" value="ECO:0007669"/>
    <property type="project" value="TreeGrafter"/>
</dbReference>
<keyword evidence="2 5" id="KW-0812">Transmembrane</keyword>
<dbReference type="GO" id="GO:0005886">
    <property type="term" value="C:plasma membrane"/>
    <property type="evidence" value="ECO:0007669"/>
    <property type="project" value="TreeGrafter"/>
</dbReference>
<dbReference type="GO" id="GO:0006874">
    <property type="term" value="P:intracellular calcium ion homeostasis"/>
    <property type="evidence" value="ECO:0007669"/>
    <property type="project" value="TreeGrafter"/>
</dbReference>
<keyword evidence="3 5" id="KW-1133">Transmembrane helix</keyword>
<comment type="caution">
    <text evidence="7">The sequence shown here is derived from an EMBL/GenBank/DDBJ whole genome shotgun (WGS) entry which is preliminary data.</text>
</comment>
<dbReference type="GO" id="GO:0008273">
    <property type="term" value="F:calcium, potassium:sodium antiporter activity"/>
    <property type="evidence" value="ECO:0007669"/>
    <property type="project" value="TreeGrafter"/>
</dbReference>
<feature type="transmembrane region" description="Helical" evidence="5">
    <location>
        <begin position="128"/>
        <end position="149"/>
    </location>
</feature>
<name>A0A419V6I1_9BACL</name>
<gene>
    <name evidence="7" type="ORF">ATL39_1293</name>
</gene>
<keyword evidence="4 5" id="KW-0472">Membrane</keyword>
<dbReference type="InterPro" id="IPR004837">
    <property type="entry name" value="NaCa_Exmemb"/>
</dbReference>
<feature type="transmembrane region" description="Helical" evidence="5">
    <location>
        <begin position="212"/>
        <end position="236"/>
    </location>
</feature>
<evidence type="ECO:0000256" key="3">
    <source>
        <dbReference type="ARBA" id="ARBA00022989"/>
    </source>
</evidence>
<evidence type="ECO:0000259" key="6">
    <source>
        <dbReference type="Pfam" id="PF01699"/>
    </source>
</evidence>
<evidence type="ECO:0000256" key="2">
    <source>
        <dbReference type="ARBA" id="ARBA00022692"/>
    </source>
</evidence>
<feature type="transmembrane region" description="Helical" evidence="5">
    <location>
        <begin position="310"/>
        <end position="329"/>
    </location>
</feature>
<evidence type="ECO:0000313" key="7">
    <source>
        <dbReference type="EMBL" id="RKD75592.1"/>
    </source>
</evidence>
<dbReference type="EMBL" id="RAPK01000007">
    <property type="protein sequence ID" value="RKD75592.1"/>
    <property type="molecule type" value="Genomic_DNA"/>
</dbReference>